<dbReference type="PANTHER" id="PTHR10783">
    <property type="entry name" value="XENOTROPIC AND POLYTROPIC RETROVIRUS RECEPTOR 1-RELATED"/>
    <property type="match status" value="1"/>
</dbReference>
<evidence type="ECO:0000313" key="8">
    <source>
        <dbReference type="Proteomes" id="UP000298390"/>
    </source>
</evidence>
<keyword evidence="3 5" id="KW-1133">Transmembrane helix</keyword>
<gene>
    <name evidence="7" type="ORF">EVJ58_g1327</name>
</gene>
<dbReference type="Proteomes" id="UP000298390">
    <property type="component" value="Unassembled WGS sequence"/>
</dbReference>
<evidence type="ECO:0000259" key="6">
    <source>
        <dbReference type="PROSITE" id="PS51380"/>
    </source>
</evidence>
<dbReference type="GO" id="GO:0016020">
    <property type="term" value="C:membrane"/>
    <property type="evidence" value="ECO:0007669"/>
    <property type="project" value="UniProtKB-SubCell"/>
</dbReference>
<feature type="transmembrane region" description="Helical" evidence="5">
    <location>
        <begin position="87"/>
        <end position="105"/>
    </location>
</feature>
<protein>
    <recommendedName>
        <fullName evidence="6">EXS domain-containing protein</fullName>
    </recommendedName>
</protein>
<keyword evidence="2 5" id="KW-0812">Transmembrane</keyword>
<dbReference type="STRING" id="34475.A0A4Y9YZY8"/>
<evidence type="ECO:0000256" key="3">
    <source>
        <dbReference type="ARBA" id="ARBA00022989"/>
    </source>
</evidence>
<dbReference type="Pfam" id="PF03124">
    <property type="entry name" value="EXS"/>
    <property type="match status" value="2"/>
</dbReference>
<feature type="domain" description="EXS" evidence="6">
    <location>
        <begin position="121"/>
        <end position="410"/>
    </location>
</feature>
<dbReference type="PROSITE" id="PS51380">
    <property type="entry name" value="EXS"/>
    <property type="match status" value="1"/>
</dbReference>
<sequence length="423" mass="47556">MPDDLPNELLFSAAFPLPFRVLSLAGLGILGWAANVHGLHVAGIDARSVLDLDSYDPRYGRRALGAGDRRGTGWKYFQSPVSVYRPVYSLFVAYAAWVATNWLLYRYATYVDLDRVDTFKFIPAIAALVVTMVLVSPFNIFEKAERDRFLHVIIQLNYRAPGNTSSRPLYNALKYATSFPVIYLSAAQRIVVSELQAVKGDAVVHEAWHGEHALFRLWLFAAVVNSLYSFWWDVTHDWGFDLLVPRSFASEGAPRRPHRTSSPPRPLVLPGLYSPVAMLTPGPAPALSDSSKESLLPHEREHPGLRRSPASWHPFGLRPKLLFPLPVYPFAIVADLILRLTWSAKLSSHLHTYTDGDLVIFCFELAEVVRRWMWVFIRVEWEIVKEGKDGHVRSPPLGPTLGLGDEDYEMVAANQNGHDGRDG</sequence>
<comment type="caution">
    <text evidence="7">The sequence shown here is derived from an EMBL/GenBank/DDBJ whole genome shotgun (WGS) entry which is preliminary data.</text>
</comment>
<dbReference type="InterPro" id="IPR004342">
    <property type="entry name" value="EXS_C"/>
</dbReference>
<dbReference type="AlphaFoldDB" id="A0A4Y9YZY8"/>
<organism evidence="7 8">
    <name type="scientific">Rhodofomes roseus</name>
    <dbReference type="NCBI Taxonomy" id="34475"/>
    <lineage>
        <taxon>Eukaryota</taxon>
        <taxon>Fungi</taxon>
        <taxon>Dikarya</taxon>
        <taxon>Basidiomycota</taxon>
        <taxon>Agaricomycotina</taxon>
        <taxon>Agaricomycetes</taxon>
        <taxon>Polyporales</taxon>
        <taxon>Rhodofomes</taxon>
    </lineage>
</organism>
<dbReference type="PANTHER" id="PTHR10783:SF46">
    <property type="entry name" value="PROTEIN ERD1 HOMOLOG 2"/>
    <property type="match status" value="1"/>
</dbReference>
<evidence type="ECO:0000313" key="7">
    <source>
        <dbReference type="EMBL" id="TFY67934.1"/>
    </source>
</evidence>
<comment type="subcellular location">
    <subcellularLocation>
        <location evidence="1">Membrane</location>
        <topology evidence="1">Multi-pass membrane protein</topology>
    </subcellularLocation>
</comment>
<evidence type="ECO:0000256" key="5">
    <source>
        <dbReference type="SAM" id="Phobius"/>
    </source>
</evidence>
<evidence type="ECO:0000256" key="2">
    <source>
        <dbReference type="ARBA" id="ARBA00022692"/>
    </source>
</evidence>
<reference evidence="7 8" key="1">
    <citation type="submission" date="2019-01" db="EMBL/GenBank/DDBJ databases">
        <title>Genome sequencing of the rare red list fungi Fomitopsis rosea.</title>
        <authorList>
            <person name="Buettner E."/>
            <person name="Kellner H."/>
        </authorList>
    </citation>
    <scope>NUCLEOTIDE SEQUENCE [LARGE SCALE GENOMIC DNA]</scope>
    <source>
        <strain evidence="7 8">DSM 105464</strain>
    </source>
</reference>
<proteinExistence type="predicted"/>
<keyword evidence="4 5" id="KW-0472">Membrane</keyword>
<evidence type="ECO:0000256" key="4">
    <source>
        <dbReference type="ARBA" id="ARBA00023136"/>
    </source>
</evidence>
<evidence type="ECO:0000256" key="1">
    <source>
        <dbReference type="ARBA" id="ARBA00004141"/>
    </source>
</evidence>
<dbReference type="GO" id="GO:0005737">
    <property type="term" value="C:cytoplasm"/>
    <property type="evidence" value="ECO:0007669"/>
    <property type="project" value="TreeGrafter"/>
</dbReference>
<accession>A0A4Y9YZY8</accession>
<dbReference type="EMBL" id="SEKV01000042">
    <property type="protein sequence ID" value="TFY67934.1"/>
    <property type="molecule type" value="Genomic_DNA"/>
</dbReference>
<name>A0A4Y9YZY8_9APHY</name>
<feature type="transmembrane region" description="Helical" evidence="5">
    <location>
        <begin position="121"/>
        <end position="141"/>
    </location>
</feature>